<reference evidence="2 3" key="1">
    <citation type="journal article" date="2014" name="Agronomy (Basel)">
        <title>A Draft Genome Sequence for Ensete ventricosum, the Drought-Tolerant Tree Against Hunger.</title>
        <authorList>
            <person name="Harrison J."/>
            <person name="Moore K.A."/>
            <person name="Paszkiewicz K."/>
            <person name="Jones T."/>
            <person name="Grant M."/>
            <person name="Ambacheew D."/>
            <person name="Muzemil S."/>
            <person name="Studholme D.J."/>
        </authorList>
    </citation>
    <scope>NUCLEOTIDE SEQUENCE [LARGE SCALE GENOMIC DNA]</scope>
</reference>
<organism evidence="2 3">
    <name type="scientific">Ensete ventricosum</name>
    <name type="common">Abyssinian banana</name>
    <name type="synonym">Musa ensete</name>
    <dbReference type="NCBI Taxonomy" id="4639"/>
    <lineage>
        <taxon>Eukaryota</taxon>
        <taxon>Viridiplantae</taxon>
        <taxon>Streptophyta</taxon>
        <taxon>Embryophyta</taxon>
        <taxon>Tracheophyta</taxon>
        <taxon>Spermatophyta</taxon>
        <taxon>Magnoliopsida</taxon>
        <taxon>Liliopsida</taxon>
        <taxon>Zingiberales</taxon>
        <taxon>Musaceae</taxon>
        <taxon>Ensete</taxon>
    </lineage>
</organism>
<evidence type="ECO:0000313" key="2">
    <source>
        <dbReference type="EMBL" id="RRT57885.1"/>
    </source>
</evidence>
<protein>
    <submittedName>
        <fullName evidence="2">Uncharacterized protein</fullName>
    </submittedName>
</protein>
<evidence type="ECO:0000313" key="3">
    <source>
        <dbReference type="Proteomes" id="UP000287651"/>
    </source>
</evidence>
<comment type="caution">
    <text evidence="2">The sequence shown here is derived from an EMBL/GenBank/DDBJ whole genome shotgun (WGS) entry which is preliminary data.</text>
</comment>
<name>A0A426Z1M2_ENSVE</name>
<feature type="compositionally biased region" description="Basic and acidic residues" evidence="1">
    <location>
        <begin position="79"/>
        <end position="96"/>
    </location>
</feature>
<feature type="region of interest" description="Disordered" evidence="1">
    <location>
        <begin position="71"/>
        <end position="113"/>
    </location>
</feature>
<dbReference type="EMBL" id="AMZH03008960">
    <property type="protein sequence ID" value="RRT57885.1"/>
    <property type="molecule type" value="Genomic_DNA"/>
</dbReference>
<dbReference type="AlphaFoldDB" id="A0A426Z1M2"/>
<sequence length="227" mass="24695">MQPSCCGLHLVHPTAVERNYFIHRINIRVRVAFLAGGFVDLFRLSSTSLSISDMVLSSFFSNSVGFGSSVDGSAGTRSVVERVSEDDGAREERVDNAGELEEASETSDGRASPTGVCSEAFISSAAGVVTGDASGLAFLCLSLAALSRFRLSKACKFPNPIDLERDGTSKLPKPYHRILIASDLSLSFYGFFDLFLHVVFASRKNEEYGIGNRRLEARKKKEGVRLK</sequence>
<dbReference type="Proteomes" id="UP000287651">
    <property type="component" value="Unassembled WGS sequence"/>
</dbReference>
<evidence type="ECO:0000256" key="1">
    <source>
        <dbReference type="SAM" id="MobiDB-lite"/>
    </source>
</evidence>
<gene>
    <name evidence="2" type="ORF">B296_00046969</name>
</gene>
<proteinExistence type="predicted"/>
<accession>A0A426Z1M2</accession>